<organism evidence="8 9">
    <name type="scientific">Bathycoccus prasinos</name>
    <dbReference type="NCBI Taxonomy" id="41875"/>
    <lineage>
        <taxon>Eukaryota</taxon>
        <taxon>Viridiplantae</taxon>
        <taxon>Chlorophyta</taxon>
        <taxon>Mamiellophyceae</taxon>
        <taxon>Mamiellales</taxon>
        <taxon>Bathycoccaceae</taxon>
        <taxon>Bathycoccus</taxon>
    </lineage>
</organism>
<keyword evidence="9" id="KW-1185">Reference proteome</keyword>
<evidence type="ECO:0000313" key="9">
    <source>
        <dbReference type="Proteomes" id="UP000198341"/>
    </source>
</evidence>
<reference evidence="8 9" key="1">
    <citation type="submission" date="2011-10" db="EMBL/GenBank/DDBJ databases">
        <authorList>
            <person name="Genoscope - CEA"/>
        </authorList>
    </citation>
    <scope>NUCLEOTIDE SEQUENCE [LARGE SCALE GENOMIC DNA]</scope>
    <source>
        <strain evidence="8 9">RCC 1105</strain>
    </source>
</reference>
<evidence type="ECO:0000259" key="7">
    <source>
        <dbReference type="Pfam" id="PF10520"/>
    </source>
</evidence>
<accession>K8EIU9</accession>
<comment type="similarity">
    <text evidence="2">Belongs to the fatty acid desaturase CarF family.</text>
</comment>
<evidence type="ECO:0000313" key="8">
    <source>
        <dbReference type="EMBL" id="CCO18117.1"/>
    </source>
</evidence>
<dbReference type="PANTHER" id="PTHR48231">
    <property type="entry name" value="TMEM189_B_DMAIN DOMAIN-CONTAINING PROTEIN"/>
    <property type="match status" value="1"/>
</dbReference>
<name>K8EIU9_9CHLO</name>
<evidence type="ECO:0000256" key="5">
    <source>
        <dbReference type="ARBA" id="ARBA00023136"/>
    </source>
</evidence>
<evidence type="ECO:0000256" key="1">
    <source>
        <dbReference type="ARBA" id="ARBA00004141"/>
    </source>
</evidence>
<dbReference type="STRING" id="41875.K8EIU9"/>
<dbReference type="PANTHER" id="PTHR48231:SF1">
    <property type="entry name" value="OS08G0187900 PROTEIN"/>
    <property type="match status" value="1"/>
</dbReference>
<dbReference type="UniPathway" id="UPA00199"/>
<keyword evidence="5" id="KW-0472">Membrane</keyword>
<dbReference type="eggNOG" id="KOG3011">
    <property type="taxonomic scope" value="Eukaryota"/>
</dbReference>
<evidence type="ECO:0000256" key="4">
    <source>
        <dbReference type="ARBA" id="ARBA00022989"/>
    </source>
</evidence>
<evidence type="ECO:0000256" key="3">
    <source>
        <dbReference type="ARBA" id="ARBA00022692"/>
    </source>
</evidence>
<dbReference type="KEGG" id="bpg:Bathy10g01200"/>
<feature type="compositionally biased region" description="Low complexity" evidence="6">
    <location>
        <begin position="1"/>
        <end position="32"/>
    </location>
</feature>
<dbReference type="Pfam" id="PF10520">
    <property type="entry name" value="Lipid_desat"/>
    <property type="match status" value="1"/>
</dbReference>
<proteinExistence type="inferred from homology"/>
<dbReference type="EMBL" id="FO082269">
    <property type="protein sequence ID" value="CCO18117.1"/>
    <property type="molecule type" value="Genomic_DNA"/>
</dbReference>
<comment type="subcellular location">
    <subcellularLocation>
        <location evidence="1">Membrane</location>
        <topology evidence="1">Multi-pass membrane protein</topology>
    </subcellularLocation>
</comment>
<dbReference type="InterPro" id="IPR019547">
    <property type="entry name" value="Lipid_desat"/>
</dbReference>
<evidence type="ECO:0000256" key="6">
    <source>
        <dbReference type="SAM" id="MobiDB-lite"/>
    </source>
</evidence>
<evidence type="ECO:0000256" key="2">
    <source>
        <dbReference type="ARBA" id="ARBA00007620"/>
    </source>
</evidence>
<dbReference type="AlphaFoldDB" id="K8EIU9"/>
<gene>
    <name evidence="8" type="ordered locus">Bathy10g01200</name>
</gene>
<keyword evidence="3" id="KW-0812">Transmembrane</keyword>
<dbReference type="OrthoDB" id="5103at2759"/>
<feature type="region of interest" description="Disordered" evidence="6">
    <location>
        <begin position="1"/>
        <end position="41"/>
    </location>
</feature>
<feature type="domain" description="Lipid desaturase" evidence="7">
    <location>
        <begin position="164"/>
        <end position="338"/>
    </location>
</feature>
<dbReference type="GO" id="GO:0006631">
    <property type="term" value="P:fatty acid metabolic process"/>
    <property type="evidence" value="ECO:0007669"/>
    <property type="project" value="UniProtKB-UniPathway"/>
</dbReference>
<dbReference type="GeneID" id="19013197"/>
<protein>
    <recommendedName>
        <fullName evidence="7">Lipid desaturase domain-containing protein</fullName>
    </recommendedName>
</protein>
<sequence length="358" mass="39793">MSSLLCSASSSSSGDQLLSQKKSFKSQTKSSSVGATSSNKQKRRFTNLKAIIDPMDRSFDEFMDSRSSSDDGSIRCSIDGDEFTVSKAEMEAELLRKKMASMGGEMLRDPKDFVSTRGQRVQCGVHFGICSLLAMRGVYLDAIVMDGDVGAIAARAFATLFASYALADLGTGIFHWSVDNYGDKNTPVAGNVIDAFQGHHRWPWTITKRQWANNIHKTCIAPLLFTVPQLLVFGGSDMQGSGDSDLFFGSFWALVVLSQQTHAWAHMKPSEQPKIVTKLQDMNLMLTRKDHGAHHRSPFEGHYCIVNGWWNPLLDDSRFFRKLERMIYEGTGVAPRCWTEDDFEVEEDAPDGFGQGVL</sequence>
<dbReference type="GO" id="GO:0016020">
    <property type="term" value="C:membrane"/>
    <property type="evidence" value="ECO:0007669"/>
    <property type="project" value="UniProtKB-SubCell"/>
</dbReference>
<dbReference type="RefSeq" id="XP_007510584.1">
    <property type="nucleotide sequence ID" value="XM_007510522.1"/>
</dbReference>
<dbReference type="Proteomes" id="UP000198341">
    <property type="component" value="Chromosome 10"/>
</dbReference>
<keyword evidence="4" id="KW-1133">Transmembrane helix</keyword>